<dbReference type="PANTHER" id="PTHR13650:SF0">
    <property type="entry name" value="SPATACSIN"/>
    <property type="match status" value="1"/>
</dbReference>
<keyword evidence="1" id="KW-0175">Coiled coil</keyword>
<organism evidence="2 3">
    <name type="scientific">Taxus chinensis</name>
    <name type="common">Chinese yew</name>
    <name type="synonym">Taxus wallichiana var. chinensis</name>
    <dbReference type="NCBI Taxonomy" id="29808"/>
    <lineage>
        <taxon>Eukaryota</taxon>
        <taxon>Viridiplantae</taxon>
        <taxon>Streptophyta</taxon>
        <taxon>Embryophyta</taxon>
        <taxon>Tracheophyta</taxon>
        <taxon>Spermatophyta</taxon>
        <taxon>Pinopsida</taxon>
        <taxon>Pinidae</taxon>
        <taxon>Conifers II</taxon>
        <taxon>Cupressales</taxon>
        <taxon>Taxaceae</taxon>
        <taxon>Taxus</taxon>
    </lineage>
</organism>
<evidence type="ECO:0000313" key="2">
    <source>
        <dbReference type="EMBL" id="KAH9323150.1"/>
    </source>
</evidence>
<dbReference type="Proteomes" id="UP000824469">
    <property type="component" value="Unassembled WGS sequence"/>
</dbReference>
<reference evidence="2 3" key="1">
    <citation type="journal article" date="2021" name="Nat. Plants">
        <title>The Taxus genome provides insights into paclitaxel biosynthesis.</title>
        <authorList>
            <person name="Xiong X."/>
            <person name="Gou J."/>
            <person name="Liao Q."/>
            <person name="Li Y."/>
            <person name="Zhou Q."/>
            <person name="Bi G."/>
            <person name="Li C."/>
            <person name="Du R."/>
            <person name="Wang X."/>
            <person name="Sun T."/>
            <person name="Guo L."/>
            <person name="Liang H."/>
            <person name="Lu P."/>
            <person name="Wu Y."/>
            <person name="Zhang Z."/>
            <person name="Ro D.K."/>
            <person name="Shang Y."/>
            <person name="Huang S."/>
            <person name="Yan J."/>
        </authorList>
    </citation>
    <scope>NUCLEOTIDE SEQUENCE [LARGE SCALE GENOMIC DNA]</scope>
    <source>
        <strain evidence="2">Ta-2019</strain>
    </source>
</reference>
<dbReference type="PANTHER" id="PTHR13650">
    <property type="entry name" value="SPATACSIN"/>
    <property type="match status" value="1"/>
</dbReference>
<feature type="coiled-coil region" evidence="1">
    <location>
        <begin position="748"/>
        <end position="775"/>
    </location>
</feature>
<comment type="caution">
    <text evidence="2">The sequence shown here is derived from an EMBL/GenBank/DDBJ whole genome shotgun (WGS) entry which is preliminary data.</text>
</comment>
<protein>
    <submittedName>
        <fullName evidence="2">Uncharacterized protein</fullName>
    </submittedName>
</protein>
<dbReference type="GO" id="GO:0005737">
    <property type="term" value="C:cytoplasm"/>
    <property type="evidence" value="ECO:0007669"/>
    <property type="project" value="TreeGrafter"/>
</dbReference>
<sequence length="896" mass="101414">VVKGQEILAEWQLTGVLGNTGINRWSLKATRLRRLQLTLDYLQSDDIELALEALVSVNAAEEGVLRVLFTAVEQVLSKIGGDNEIAQASRLLALAARFATKMVCCYGRLKWKRHNHQFEIHSMEVANFMDSSSLLNSSLNEADISGKLCEMAHLLEVIRNLQDRVNGKRKRPIQGMKEAGDEMSSMVSRLQNSDMPPSSCEDNLVGGISTKAVDQLALSPLDTFIATGSSKELSISTLSIDGRDTQILPRENPKDMVRRWEVEQLDLTTVVKDALRSGRLPLAVLQLHRLHSKESSKLKEPYDVFKEVQELGKTIVYNFFCEGKTALAIAALHRLGEDVEVNLRELAFGTVRRTLRFEVTQELKRHSYLRSRDVNILERISLVERLYPSGSFWSTYAARQRPLLVNSVLETLAEEAKLQLICTWGPFTDYTIECGEIDGVVIGSWSSISTEEGFISAQTEDNASAGYWAGAAVWLDAWDQRMVDRVILDQPFFMGVHISWEAQFEYFIAHNDWEEVSKLVDIIPPSVLKEGTLHIQLDFKDTFITPSFKKLDGTEYFSLGHSVQELDAVEMVLPKIKLLRFSLGHGCAISMRKLIEEKLAENFIFLQDYWKGTQEIISLLARAGLIFNVSHKPPSTEVDDKFSDLEFSDMQYGNLHKDTVQAFHILVLHHCIKHDLPHLLDIYLDGHSLGLDNASVSLMRAVAKTREDLFQQRKGIWIEGVKREKRVEEIAQKRVEEIAQKRVKKEKKSDTESQIAAMERMLEEMTSKLDALENIQGCCDSALTQASKAKRPAKVMEKERGQAVEKTVNKRKKCGSVQHVRIYEKQSEEVEEEDNIAVVVEELAGKDTTVKDDCLQVNMKAREWESDGMRLFPSGHTSKNSFVAVRGVREDSQKRN</sequence>
<evidence type="ECO:0000313" key="3">
    <source>
        <dbReference type="Proteomes" id="UP000824469"/>
    </source>
</evidence>
<dbReference type="InterPro" id="IPR028103">
    <property type="entry name" value="Spatacsin"/>
</dbReference>
<dbReference type="EMBL" id="JAHRHJ020000003">
    <property type="protein sequence ID" value="KAH9323150.1"/>
    <property type="molecule type" value="Genomic_DNA"/>
</dbReference>
<evidence type="ECO:0000256" key="1">
    <source>
        <dbReference type="SAM" id="Coils"/>
    </source>
</evidence>
<feature type="non-terminal residue" evidence="2">
    <location>
        <position position="896"/>
    </location>
</feature>
<dbReference type="AlphaFoldDB" id="A0AA38LHU4"/>
<gene>
    <name evidence="2" type="ORF">KI387_017789</name>
</gene>
<accession>A0AA38LHU4</accession>
<name>A0AA38LHU4_TAXCH</name>
<keyword evidence="3" id="KW-1185">Reference proteome</keyword>
<dbReference type="OMA" id="KAREWES"/>
<proteinExistence type="predicted"/>